<evidence type="ECO:0000313" key="6">
    <source>
        <dbReference type="Proteomes" id="UP001214415"/>
    </source>
</evidence>
<accession>A0AAF0EG18</accession>
<gene>
    <name evidence="5" type="ORF">MEQU1_003028</name>
</gene>
<evidence type="ECO:0000256" key="4">
    <source>
        <dbReference type="SAM" id="MobiDB-lite"/>
    </source>
</evidence>
<dbReference type="EMBL" id="CP119905">
    <property type="protein sequence ID" value="WFD24329.1"/>
    <property type="molecule type" value="Genomic_DNA"/>
</dbReference>
<evidence type="ECO:0000313" key="5">
    <source>
        <dbReference type="EMBL" id="WFD24329.1"/>
    </source>
</evidence>
<feature type="compositionally biased region" description="Low complexity" evidence="4">
    <location>
        <begin position="507"/>
        <end position="522"/>
    </location>
</feature>
<dbReference type="AlphaFoldDB" id="A0AAF0EG18"/>
<protein>
    <recommendedName>
        <fullName evidence="7">F-box domain-containing protein</fullName>
    </recommendedName>
</protein>
<proteinExistence type="predicted"/>
<feature type="compositionally biased region" description="Pro residues" evidence="4">
    <location>
        <begin position="483"/>
        <end position="500"/>
    </location>
</feature>
<dbReference type="InterPro" id="IPR001680">
    <property type="entry name" value="WD40_rpt"/>
</dbReference>
<dbReference type="PROSITE" id="PS50082">
    <property type="entry name" value="WD_REPEATS_2"/>
    <property type="match status" value="1"/>
</dbReference>
<dbReference type="PROSITE" id="PS00678">
    <property type="entry name" value="WD_REPEATS_1"/>
    <property type="match status" value="1"/>
</dbReference>
<dbReference type="InterPro" id="IPR036322">
    <property type="entry name" value="WD40_repeat_dom_sf"/>
</dbReference>
<dbReference type="SMART" id="SM00320">
    <property type="entry name" value="WD40"/>
    <property type="match status" value="1"/>
</dbReference>
<keyword evidence="6" id="KW-1185">Reference proteome</keyword>
<name>A0AAF0EG18_9BASI</name>
<sequence length="561" mass="60750">MARQVPAVHRVPLEIWTAIYMYMAPHEIVRVRKVCIHDLTQTMRAMFIAGVSAALWHPMYTERAQHSPLMTYTSSQGMSVDAMERALLVRDKIDRAWATRGAQPERVIRFRAHVNRITSVRLLVGAPDPRKGGMETPYWLLTGSVDGYVRVWDVNRVLQQTGSLNVTPELAVDAVLRSTGDESTCDEEEAGRVLPTDPAHDIKRSARAFLVAEVDTGGDVTSIDAQVDPDMRIMTIAVGSYYVCGSFADVQSTAGALLYELRLRSLPHMLDTCASLDPPEWGGTQCVSLLNDVVAIGTYTGRVYLLHWRSGERAVLEQVDRGSIAALSLLPTHVVVVSRMGHITVYERHGTVQATLGGQHTVGQHPLLSASLGMLDERRMGTYHGRAANQALSLLCVDPTGLTHWLLDYQHFTTPPTQVAHHEMSERLIGASVGASGHHGILASSLGGVPPICAARLYTCGQPLVPIRPTPDISLPGDSLSVPMPPVPAGAPPPSSPTPPQRVRVDSFSSTSTASSTAPSLSSRVDMLTETAMDEARGLLCLASVRGAVWIADYGGNIDTM</sequence>
<reference evidence="5" key="1">
    <citation type="submission" date="2023-03" db="EMBL/GenBank/DDBJ databases">
        <title>Mating type loci evolution in Malassezia.</title>
        <authorList>
            <person name="Coelho M.A."/>
        </authorList>
    </citation>
    <scope>NUCLEOTIDE SEQUENCE</scope>
    <source>
        <strain evidence="5">CBS 12830</strain>
    </source>
</reference>
<dbReference type="Proteomes" id="UP001214415">
    <property type="component" value="Chromosome 6"/>
</dbReference>
<keyword evidence="2" id="KW-0677">Repeat</keyword>
<organism evidence="5 6">
    <name type="scientific">Malassezia equina</name>
    <dbReference type="NCBI Taxonomy" id="1381935"/>
    <lineage>
        <taxon>Eukaryota</taxon>
        <taxon>Fungi</taxon>
        <taxon>Dikarya</taxon>
        <taxon>Basidiomycota</taxon>
        <taxon>Ustilaginomycotina</taxon>
        <taxon>Malasseziomycetes</taxon>
        <taxon>Malasseziales</taxon>
        <taxon>Malasseziaceae</taxon>
        <taxon>Malassezia</taxon>
    </lineage>
</organism>
<feature type="region of interest" description="Disordered" evidence="4">
    <location>
        <begin position="471"/>
        <end position="522"/>
    </location>
</feature>
<feature type="repeat" description="WD" evidence="3">
    <location>
        <begin position="140"/>
        <end position="155"/>
    </location>
</feature>
<evidence type="ECO:0000256" key="1">
    <source>
        <dbReference type="ARBA" id="ARBA00022574"/>
    </source>
</evidence>
<keyword evidence="1 3" id="KW-0853">WD repeat</keyword>
<dbReference type="InterPro" id="IPR019775">
    <property type="entry name" value="WD40_repeat_CS"/>
</dbReference>
<dbReference type="Gene3D" id="2.130.10.10">
    <property type="entry name" value="YVTN repeat-like/Quinoprotein amine dehydrogenase"/>
    <property type="match status" value="1"/>
</dbReference>
<dbReference type="SUPFAM" id="SSF50978">
    <property type="entry name" value="WD40 repeat-like"/>
    <property type="match status" value="1"/>
</dbReference>
<evidence type="ECO:0000256" key="2">
    <source>
        <dbReference type="ARBA" id="ARBA00022737"/>
    </source>
</evidence>
<dbReference type="InterPro" id="IPR015943">
    <property type="entry name" value="WD40/YVTN_repeat-like_dom_sf"/>
</dbReference>
<evidence type="ECO:0008006" key="7">
    <source>
        <dbReference type="Google" id="ProtNLM"/>
    </source>
</evidence>
<evidence type="ECO:0000256" key="3">
    <source>
        <dbReference type="PROSITE-ProRule" id="PRU00221"/>
    </source>
</evidence>